<dbReference type="Proteomes" id="UP001446032">
    <property type="component" value="Unassembled WGS sequence"/>
</dbReference>
<evidence type="ECO:0000313" key="2">
    <source>
        <dbReference type="EMBL" id="MEQ2358569.1"/>
    </source>
</evidence>
<dbReference type="RefSeq" id="WP_227222426.1">
    <property type="nucleotide sequence ID" value="NZ_JBBMEI010000026.1"/>
</dbReference>
<proteinExistence type="predicted"/>
<feature type="transmembrane region" description="Helical" evidence="1">
    <location>
        <begin position="38"/>
        <end position="56"/>
    </location>
</feature>
<gene>
    <name evidence="2" type="ORF">WMO75_09525</name>
</gene>
<evidence type="ECO:0008006" key="4">
    <source>
        <dbReference type="Google" id="ProtNLM"/>
    </source>
</evidence>
<reference evidence="2 3" key="1">
    <citation type="submission" date="2024-03" db="EMBL/GenBank/DDBJ databases">
        <title>Human intestinal bacterial collection.</title>
        <authorList>
            <person name="Pauvert C."/>
            <person name="Hitch T.C.A."/>
            <person name="Clavel T."/>
        </authorList>
    </citation>
    <scope>NUCLEOTIDE SEQUENCE [LARGE SCALE GENOMIC DNA]</scope>
    <source>
        <strain evidence="2 3">CLA-AA-H95</strain>
    </source>
</reference>
<comment type="caution">
    <text evidence="2">The sequence shown here is derived from an EMBL/GenBank/DDBJ whole genome shotgun (WGS) entry which is preliminary data.</text>
</comment>
<evidence type="ECO:0000313" key="3">
    <source>
        <dbReference type="Proteomes" id="UP001446032"/>
    </source>
</evidence>
<sequence>MKKILYTVVSLVLFVFLLFFPRESLASAQEGMQLWLNILLPTLLPFMILTGVLIRTDMIGQRLTPMESIWQKIFGVSPAGAYAVLFGLLCGYPMGAKLTSDLYASRKISRREAQYLLTFTNHASPMFISSYLIHTCMNGQVSALEVFSLLLGSAFLTMLCMRLWFFRTGSRYTAGFSPIYTSKKETSSDSSPGAILDASIMNGFETITKLGGYILMFSILTACVRHFWKSQSILSYVLFCLLEMTTGLHSLALSGLNPEIKYLCALVTVVLGGACITAQTRSLVTEELSLLPYLASKLVNALIVIVLFLFFAKII</sequence>
<feature type="transmembrane region" description="Helical" evidence="1">
    <location>
        <begin position="291"/>
        <end position="312"/>
    </location>
</feature>
<keyword evidence="1" id="KW-0812">Transmembrane</keyword>
<keyword evidence="1" id="KW-0472">Membrane</keyword>
<feature type="transmembrane region" description="Helical" evidence="1">
    <location>
        <begin position="146"/>
        <end position="165"/>
    </location>
</feature>
<protein>
    <recommendedName>
        <fullName evidence="4">Sporulation integral membrane protein YlbJ</fullName>
    </recommendedName>
</protein>
<accession>A0ABV1AK77</accession>
<keyword evidence="3" id="KW-1185">Reference proteome</keyword>
<feature type="transmembrane region" description="Helical" evidence="1">
    <location>
        <begin position="234"/>
        <end position="253"/>
    </location>
</feature>
<keyword evidence="1" id="KW-1133">Transmembrane helix</keyword>
<name>A0ABV1AK77_9FIRM</name>
<evidence type="ECO:0000256" key="1">
    <source>
        <dbReference type="SAM" id="Phobius"/>
    </source>
</evidence>
<feature type="transmembrane region" description="Helical" evidence="1">
    <location>
        <begin position="260"/>
        <end position="279"/>
    </location>
</feature>
<organism evidence="2 3">
    <name type="scientific">Blautia intestinihominis</name>
    <dbReference type="NCBI Taxonomy" id="3133152"/>
    <lineage>
        <taxon>Bacteria</taxon>
        <taxon>Bacillati</taxon>
        <taxon>Bacillota</taxon>
        <taxon>Clostridia</taxon>
        <taxon>Lachnospirales</taxon>
        <taxon>Lachnospiraceae</taxon>
        <taxon>Blautia</taxon>
    </lineage>
</organism>
<dbReference type="EMBL" id="JBBMEI010000026">
    <property type="protein sequence ID" value="MEQ2358569.1"/>
    <property type="molecule type" value="Genomic_DNA"/>
</dbReference>
<feature type="transmembrane region" description="Helical" evidence="1">
    <location>
        <begin position="210"/>
        <end position="228"/>
    </location>
</feature>